<name>C4IZ79_MAIZE</name>
<evidence type="ECO:0000313" key="1">
    <source>
        <dbReference type="EMBL" id="ACR34229.1"/>
    </source>
</evidence>
<dbReference type="AlphaFoldDB" id="C4IZ79"/>
<proteinExistence type="evidence at transcript level"/>
<organism evidence="1">
    <name type="scientific">Zea mays</name>
    <name type="common">Maize</name>
    <dbReference type="NCBI Taxonomy" id="4577"/>
    <lineage>
        <taxon>Eukaryota</taxon>
        <taxon>Viridiplantae</taxon>
        <taxon>Streptophyta</taxon>
        <taxon>Embryophyta</taxon>
        <taxon>Tracheophyta</taxon>
        <taxon>Spermatophyta</taxon>
        <taxon>Magnoliopsida</taxon>
        <taxon>Liliopsida</taxon>
        <taxon>Poales</taxon>
        <taxon>Poaceae</taxon>
        <taxon>PACMAD clade</taxon>
        <taxon>Panicoideae</taxon>
        <taxon>Andropogonodae</taxon>
        <taxon>Andropogoneae</taxon>
        <taxon>Tripsacinae</taxon>
        <taxon>Zea</taxon>
    </lineage>
</organism>
<sequence length="138" mass="16806">MFLHNSFEPLINFSSRMNRNRSRSKYDPILKFYSVKFGARYHPYICRIIMLTLAELRYRSTQQYRYIPSFYNMNQSGSFYLSLPWNEARHAYKKQSRECTHKATSFIPICKTMVEFFLISSRWSLIKADIWFSHYKEH</sequence>
<protein>
    <submittedName>
        <fullName evidence="1">Uncharacterized protein</fullName>
    </submittedName>
</protein>
<dbReference type="EMBL" id="BT083876">
    <property type="protein sequence ID" value="ACR34229.1"/>
    <property type="molecule type" value="mRNA"/>
</dbReference>
<reference evidence="1" key="2">
    <citation type="submission" date="2012-06" db="EMBL/GenBank/DDBJ databases">
        <authorList>
            <person name="Yu Y."/>
            <person name="Currie J."/>
            <person name="Lomeli R."/>
            <person name="Angelova A."/>
            <person name="Collura K."/>
            <person name="Wissotski M."/>
            <person name="Campos D."/>
            <person name="Kudrna D."/>
            <person name="Golser W."/>
            <person name="Ashely E."/>
            <person name="Descour A."/>
            <person name="Fernandes J."/>
            <person name="Soderlund C."/>
            <person name="Walbot V."/>
        </authorList>
    </citation>
    <scope>NUCLEOTIDE SEQUENCE</scope>
    <source>
        <strain evidence="1">B73</strain>
    </source>
</reference>
<reference evidence="1" key="1">
    <citation type="journal article" date="2009" name="PLoS Genet.">
        <title>Sequencing, mapping, and analysis of 27,455 maize full-length cDNAs.</title>
        <authorList>
            <person name="Soderlund C."/>
            <person name="Descour A."/>
            <person name="Kudrna D."/>
            <person name="Bomhoff M."/>
            <person name="Boyd L."/>
            <person name="Currie J."/>
            <person name="Angelova A."/>
            <person name="Collura K."/>
            <person name="Wissotski M."/>
            <person name="Ashley E."/>
            <person name="Morrow D."/>
            <person name="Fernandes J."/>
            <person name="Walbot V."/>
            <person name="Yu Y."/>
        </authorList>
    </citation>
    <scope>NUCLEOTIDE SEQUENCE</scope>
    <source>
        <strain evidence="1">B73</strain>
    </source>
</reference>
<accession>C4IZ79</accession>